<dbReference type="Gene3D" id="3.40.50.10810">
    <property type="entry name" value="Tandem AAA-ATPase domain"/>
    <property type="match status" value="1"/>
</dbReference>
<evidence type="ECO:0000256" key="1">
    <source>
        <dbReference type="ARBA" id="ARBA00004123"/>
    </source>
</evidence>
<feature type="compositionally biased region" description="Acidic residues" evidence="15">
    <location>
        <begin position="370"/>
        <end position="381"/>
    </location>
</feature>
<dbReference type="PROSITE" id="PS51194">
    <property type="entry name" value="HELICASE_CTER"/>
    <property type="match status" value="1"/>
</dbReference>
<dbReference type="PANTHER" id="PTHR45685">
    <property type="entry name" value="HELICASE SRCAP-RELATED"/>
    <property type="match status" value="1"/>
</dbReference>
<evidence type="ECO:0000256" key="6">
    <source>
        <dbReference type="ARBA" id="ARBA00022806"/>
    </source>
</evidence>
<feature type="compositionally biased region" description="Acidic residues" evidence="15">
    <location>
        <begin position="619"/>
        <end position="657"/>
    </location>
</feature>
<comment type="subcellular location">
    <subcellularLocation>
        <location evidence="1">Nucleus</location>
    </subcellularLocation>
</comment>
<evidence type="ECO:0000256" key="12">
    <source>
        <dbReference type="ARBA" id="ARBA00023163"/>
    </source>
</evidence>
<evidence type="ECO:0000256" key="13">
    <source>
        <dbReference type="ARBA" id="ARBA00023242"/>
    </source>
</evidence>
<feature type="domain" description="HSA" evidence="18">
    <location>
        <begin position="490"/>
        <end position="562"/>
    </location>
</feature>
<evidence type="ECO:0000256" key="2">
    <source>
        <dbReference type="ARBA" id="ARBA00009220"/>
    </source>
</evidence>
<dbReference type="Gene3D" id="3.40.50.300">
    <property type="entry name" value="P-loop containing nucleotide triphosphate hydrolases"/>
    <property type="match status" value="1"/>
</dbReference>
<feature type="region of interest" description="Disordered" evidence="15">
    <location>
        <begin position="807"/>
        <end position="836"/>
    </location>
</feature>
<evidence type="ECO:0000256" key="8">
    <source>
        <dbReference type="ARBA" id="ARBA00022853"/>
    </source>
</evidence>
<keyword evidence="5" id="KW-0378">Hydrolase</keyword>
<feature type="compositionally biased region" description="Basic and acidic residues" evidence="15">
    <location>
        <begin position="180"/>
        <end position="196"/>
    </location>
</feature>
<comment type="similarity">
    <text evidence="2">Belongs to the SNF2/RAD54 helicase family. SWR1 subfamily.</text>
</comment>
<feature type="domain" description="Helicase C-terminal" evidence="17">
    <location>
        <begin position="1418"/>
        <end position="1554"/>
    </location>
</feature>
<feature type="coiled-coil region" evidence="14">
    <location>
        <begin position="543"/>
        <end position="570"/>
    </location>
</feature>
<evidence type="ECO:0000256" key="15">
    <source>
        <dbReference type="SAM" id="MobiDB-lite"/>
    </source>
</evidence>
<feature type="region of interest" description="Disordered" evidence="15">
    <location>
        <begin position="309"/>
        <end position="328"/>
    </location>
</feature>
<dbReference type="InterPro" id="IPR049730">
    <property type="entry name" value="SNF2/RAD54-like_C"/>
</dbReference>
<gene>
    <name evidence="19" type="ORF">NEOLI_001388</name>
</gene>
<dbReference type="GO" id="GO:0042393">
    <property type="term" value="F:histone binding"/>
    <property type="evidence" value="ECO:0007669"/>
    <property type="project" value="TreeGrafter"/>
</dbReference>
<dbReference type="GO" id="GO:0000725">
    <property type="term" value="P:recombinational repair"/>
    <property type="evidence" value="ECO:0007669"/>
    <property type="project" value="EnsemblFungi"/>
</dbReference>
<dbReference type="Pfam" id="PF07529">
    <property type="entry name" value="HSA"/>
    <property type="match status" value="1"/>
</dbReference>
<dbReference type="STRING" id="1198029.A0A1U7LTM9"/>
<evidence type="ECO:0000256" key="11">
    <source>
        <dbReference type="ARBA" id="ARBA00023159"/>
    </source>
</evidence>
<keyword evidence="4" id="KW-0547">Nucleotide-binding</keyword>
<sequence length="1662" mass="190425">MPLDPTVHKNGIEISTVQTKRVIPQLPLPPNKRPKNTTAQEPTIDHVRQNTIADKQREIQRIVEDQDDQVRRLFHADKFVTFTDYNPLIAKEDQSDVFEQFASRYDMFERLADERSGGRTRPTRSMLNAQRKSLVNGTTLGSNVSLPQTIVLLPQLSHPMTVEDSEQPLKKRSGSLRKSLQSEHISEISRKKERSEAVQPSPLQKSQLQAMKHGRGRPKIGYGINAPPAEKPPGTNGSSRSLTETRGKRGPGRPRKNLRVLDTADEELSESASEESQDIGAAHPPRNRSRERPTMKENIVTGFIGILPSDGSATSVPTTRRPGRLKISVDSETYSHSVNNIPVESFRYPVDRGSKLPVKATKDRNPDPVETSEQEDEETSEDEHSSLLSVSTLPGPDLHEEPPSENFVRPRIKVLFTLSKPIITHPVQVPEAKKFATLNDFLESYIALDDDLSPEEAQSRVEKEAHTHIRIRIAKSKGWLSEDRLDISVLKKEPEIPREPDLYDNLVSQATMAGKVYLHNRKFGISQCRKISNTVTNHFKRLEGADEKEKKELERRMKQLARRTAFEVRRKWKLVDKEVRRLRMAEIEEHQRKEGKKHLNQILERSEALLAAQHGSGEVSEEEEMTEEEDKVESFPDDQLSDDSIEVTSEHEDDQLTTEELRRKYSEIPDVHTPMEEETLDVEDDRPLVMTKAVVLEQSVIVSPKQVSDSKSQRTIDDEDEAHTDSADVDVDLESDKVGGLAALYENAIQQSLKSHTSTENLEEVDQSSAMDSEADTPDYMSDDAPGLNYLYGGSTTADPHILEVQTQGDENSCPASPSLENQFPQVSDSKISTPNQDMMTTTSALKTGIPHLLRGTLREYQHIGLDWLAGLHNSDTNGILADEMGLGYEFFLRSELKTRKTIQTISLLAYLACEKHIWGPHLIVVPTSVILNWEVEFKKFAPGFKILTYYGSQNQRREKRKGWNKEDTWHVCITSYQICLQDQAQLKRKRWEYLILDEAHNIKNFRSQRWQTLLSFNTVHRLLLTGTPLQNNLVELWSLLYFLMPQGLSKRMPSGFANLKEFQEWFAHPVDKMIENESEMDEESKNTVAKLHKVLRPYLLRRLKADVEKQMPAKYEHVVYCRLSKRQRFLYDDFLNRGQTKETLQSGNYLSIINCLMQLRKVCNHPDLFETRPIVTSLAMSRSVVADFEINSLFIRRRLLMEDSSDKLDLDFLNLVITENEDLDFFSAIDRVKLSCDYQIATELNKVQSTIDWSMTPGYETLEKHRSFRKMLTRLELLGRLRHSLYLNHQRTQKVPIYGSGLIKMCREPSKADVGLSAMVKQFDESYDALWNQTSLRDLLWTNEERAEDLDLIIQKFAFVTPKVVALDMPALSLSGISQEYLEPHREDSTLHQAAVRLSIAFPDKRLLQFDCGKLQRLDALLRELKAENHRVLIFTQMTRVLDILEQFLNIHGHLYARLDGSTKIEQRQILTERRSGGLGINLTGADTVIFYDSDWNPCMDRQCQDRCHRIGQTRDVHIYRLVSEYTIEENMLKKANQKRLLDNMVITEGQFTTDYFNKVDWRDMFGPEFNLDERHQASGPIMEKALAAAEDDEDATAARVAQGEIDADAIDFDENSKVVKEDDPQVSQSNVEDTEDQNEPGHVDDYILRFLQREGLIAEW</sequence>
<dbReference type="PROSITE" id="PS51192">
    <property type="entry name" value="HELICASE_ATP_BIND_1"/>
    <property type="match status" value="1"/>
</dbReference>
<feature type="region of interest" description="Disordered" evidence="15">
    <location>
        <begin position="1613"/>
        <end position="1645"/>
    </location>
</feature>
<feature type="domain" description="Helicase ATP-binding" evidence="16">
    <location>
        <begin position="882"/>
        <end position="1047"/>
    </location>
</feature>
<organism evidence="19 20">
    <name type="scientific">Neolecta irregularis (strain DAH-3)</name>
    <dbReference type="NCBI Taxonomy" id="1198029"/>
    <lineage>
        <taxon>Eukaryota</taxon>
        <taxon>Fungi</taxon>
        <taxon>Dikarya</taxon>
        <taxon>Ascomycota</taxon>
        <taxon>Taphrinomycotina</taxon>
        <taxon>Neolectales</taxon>
        <taxon>Neolectaceae</taxon>
        <taxon>Neolecta</taxon>
    </lineage>
</organism>
<feature type="region of interest" description="Disordered" evidence="15">
    <location>
        <begin position="354"/>
        <end position="405"/>
    </location>
</feature>
<dbReference type="EMBL" id="LXFE01000294">
    <property type="protein sequence ID" value="OLL25871.1"/>
    <property type="molecule type" value="Genomic_DNA"/>
</dbReference>
<feature type="region of interest" description="Disordered" evidence="15">
    <location>
        <begin position="160"/>
        <end position="294"/>
    </location>
</feature>
<feature type="compositionally biased region" description="Basic residues" evidence="15">
    <location>
        <begin position="248"/>
        <end position="258"/>
    </location>
</feature>
<feature type="region of interest" description="Disordered" evidence="15">
    <location>
        <begin position="703"/>
        <end position="728"/>
    </location>
</feature>
<comment type="caution">
    <text evidence="19">The sequence shown here is derived from an EMBL/GenBank/DDBJ whole genome shotgun (WGS) entry which is preliminary data.</text>
</comment>
<feature type="compositionally biased region" description="Basic and acidic residues" evidence="15">
    <location>
        <begin position="1616"/>
        <end position="1625"/>
    </location>
</feature>
<dbReference type="Pfam" id="PF00271">
    <property type="entry name" value="Helicase_C"/>
    <property type="match status" value="1"/>
</dbReference>
<keyword evidence="20" id="KW-1185">Reference proteome</keyword>
<dbReference type="GO" id="GO:0003678">
    <property type="term" value="F:DNA helicase activity"/>
    <property type="evidence" value="ECO:0007669"/>
    <property type="project" value="UniProtKB-EC"/>
</dbReference>
<dbReference type="SMART" id="SM00490">
    <property type="entry name" value="HELICc"/>
    <property type="match status" value="1"/>
</dbReference>
<dbReference type="EC" id="3.6.4.12" evidence="3"/>
<dbReference type="Proteomes" id="UP000186594">
    <property type="component" value="Unassembled WGS sequence"/>
</dbReference>
<dbReference type="OrthoDB" id="372624at2759"/>
<evidence type="ECO:0000256" key="4">
    <source>
        <dbReference type="ARBA" id="ARBA00022741"/>
    </source>
</evidence>
<dbReference type="GO" id="GO:0005198">
    <property type="term" value="F:structural molecule activity"/>
    <property type="evidence" value="ECO:0007669"/>
    <property type="project" value="EnsemblFungi"/>
</dbReference>
<dbReference type="GO" id="GO:0016887">
    <property type="term" value="F:ATP hydrolysis activity"/>
    <property type="evidence" value="ECO:0007669"/>
    <property type="project" value="EnsemblFungi"/>
</dbReference>
<keyword evidence="9" id="KW-0805">Transcription regulation</keyword>
<evidence type="ECO:0000259" key="18">
    <source>
        <dbReference type="PROSITE" id="PS51204"/>
    </source>
</evidence>
<accession>A0A1U7LTM9</accession>
<evidence type="ECO:0000313" key="19">
    <source>
        <dbReference type="EMBL" id="OLL25871.1"/>
    </source>
</evidence>
<dbReference type="InterPro" id="IPR038718">
    <property type="entry name" value="SNF2-like_sf"/>
</dbReference>
<dbReference type="CDD" id="cd18793">
    <property type="entry name" value="SF2_C_SNF"/>
    <property type="match status" value="1"/>
</dbReference>
<proteinExistence type="inferred from homology"/>
<keyword evidence="11" id="KW-0010">Activator</keyword>
<dbReference type="Pfam" id="PF00176">
    <property type="entry name" value="SNF2-rel_dom"/>
    <property type="match status" value="1"/>
</dbReference>
<feature type="region of interest" description="Disordered" evidence="15">
    <location>
        <begin position="754"/>
        <end position="781"/>
    </location>
</feature>
<feature type="region of interest" description="Disordered" evidence="15">
    <location>
        <begin position="612"/>
        <end position="658"/>
    </location>
</feature>
<dbReference type="InterPro" id="IPR001650">
    <property type="entry name" value="Helicase_C-like"/>
</dbReference>
<dbReference type="InterPro" id="IPR027417">
    <property type="entry name" value="P-loop_NTPase"/>
</dbReference>
<keyword evidence="10" id="KW-0238">DNA-binding</keyword>
<dbReference type="CDD" id="cd18003">
    <property type="entry name" value="DEXQc_SRCAP"/>
    <property type="match status" value="1"/>
</dbReference>
<evidence type="ECO:0000256" key="5">
    <source>
        <dbReference type="ARBA" id="ARBA00022801"/>
    </source>
</evidence>
<dbReference type="GO" id="GO:0000812">
    <property type="term" value="C:Swr1 complex"/>
    <property type="evidence" value="ECO:0007669"/>
    <property type="project" value="EnsemblFungi"/>
</dbReference>
<dbReference type="Gene3D" id="1.20.120.850">
    <property type="entry name" value="SWI2/SNF2 ATPases, N-terminal domain"/>
    <property type="match status" value="1"/>
</dbReference>
<name>A0A1U7LTM9_NEOID</name>
<dbReference type="InterPro" id="IPR014001">
    <property type="entry name" value="Helicase_ATP-bd"/>
</dbReference>
<dbReference type="PROSITE" id="PS51204">
    <property type="entry name" value="HSA"/>
    <property type="match status" value="1"/>
</dbReference>
<keyword evidence="13" id="KW-0539">Nucleus</keyword>
<dbReference type="InterPro" id="IPR050520">
    <property type="entry name" value="INO80/SWR1_helicase"/>
</dbReference>
<feature type="compositionally biased region" description="Acidic residues" evidence="15">
    <location>
        <begin position="263"/>
        <end position="277"/>
    </location>
</feature>
<feature type="compositionally biased region" description="Polar residues" evidence="15">
    <location>
        <begin position="235"/>
        <end position="244"/>
    </location>
</feature>
<feature type="compositionally biased region" description="Acidic residues" evidence="15">
    <location>
        <begin position="717"/>
        <end position="728"/>
    </location>
</feature>
<dbReference type="OMA" id="AFQQWFG"/>
<dbReference type="InterPro" id="IPR014012">
    <property type="entry name" value="HSA_dom"/>
</dbReference>
<evidence type="ECO:0000256" key="14">
    <source>
        <dbReference type="SAM" id="Coils"/>
    </source>
</evidence>
<evidence type="ECO:0000256" key="9">
    <source>
        <dbReference type="ARBA" id="ARBA00023015"/>
    </source>
</evidence>
<keyword evidence="14" id="KW-0175">Coiled coil</keyword>
<evidence type="ECO:0000256" key="7">
    <source>
        <dbReference type="ARBA" id="ARBA00022840"/>
    </source>
</evidence>
<protein>
    <recommendedName>
        <fullName evidence="3">DNA helicase</fullName>
        <ecNumber evidence="3">3.6.4.12</ecNumber>
    </recommendedName>
</protein>
<keyword evidence="7" id="KW-0067">ATP-binding</keyword>
<dbReference type="GO" id="GO:0140849">
    <property type="term" value="F:ATP-dependent H2AZ histone chaperone activity"/>
    <property type="evidence" value="ECO:0007669"/>
    <property type="project" value="EnsemblFungi"/>
</dbReference>
<dbReference type="PANTHER" id="PTHR45685:SF1">
    <property type="entry name" value="HELICASE SRCAP"/>
    <property type="match status" value="1"/>
</dbReference>
<evidence type="ECO:0000259" key="16">
    <source>
        <dbReference type="PROSITE" id="PS51192"/>
    </source>
</evidence>
<keyword evidence="6 19" id="KW-0347">Helicase</keyword>
<keyword evidence="12" id="KW-0804">Transcription</keyword>
<dbReference type="SMART" id="SM00487">
    <property type="entry name" value="DEXDc"/>
    <property type="match status" value="1"/>
</dbReference>
<evidence type="ECO:0000313" key="20">
    <source>
        <dbReference type="Proteomes" id="UP000186594"/>
    </source>
</evidence>
<evidence type="ECO:0000259" key="17">
    <source>
        <dbReference type="PROSITE" id="PS51194"/>
    </source>
</evidence>
<evidence type="ECO:0000256" key="10">
    <source>
        <dbReference type="ARBA" id="ARBA00023125"/>
    </source>
</evidence>
<dbReference type="GO" id="GO:0005829">
    <property type="term" value="C:cytosol"/>
    <property type="evidence" value="ECO:0007669"/>
    <property type="project" value="EnsemblFungi"/>
</dbReference>
<dbReference type="GO" id="GO:0045815">
    <property type="term" value="P:transcription initiation-coupled chromatin remodeling"/>
    <property type="evidence" value="ECO:0007669"/>
    <property type="project" value="EnsemblFungi"/>
</dbReference>
<dbReference type="FunFam" id="3.40.50.10810:FF:000005">
    <property type="entry name" value="Photoperiod-independent early flowering 1"/>
    <property type="match status" value="1"/>
</dbReference>
<dbReference type="GO" id="GO:0005524">
    <property type="term" value="F:ATP binding"/>
    <property type="evidence" value="ECO:0007669"/>
    <property type="project" value="UniProtKB-KW"/>
</dbReference>
<dbReference type="InterPro" id="IPR000330">
    <property type="entry name" value="SNF2_N"/>
</dbReference>
<dbReference type="GO" id="GO:0031492">
    <property type="term" value="F:nucleosomal DNA binding"/>
    <property type="evidence" value="ECO:0007669"/>
    <property type="project" value="EnsemblFungi"/>
</dbReference>
<keyword evidence="8" id="KW-0156">Chromatin regulator</keyword>
<reference evidence="19 20" key="1">
    <citation type="submission" date="2016-04" db="EMBL/GenBank/DDBJ databases">
        <title>Evolutionary innovation and constraint leading to complex multicellularity in the Ascomycota.</title>
        <authorList>
            <person name="Cisse O."/>
            <person name="Nguyen A."/>
            <person name="Hewitt D.A."/>
            <person name="Jedd G."/>
            <person name="Stajich J.E."/>
        </authorList>
    </citation>
    <scope>NUCLEOTIDE SEQUENCE [LARGE SCALE GENOMIC DNA]</scope>
    <source>
        <strain evidence="19 20">DAH-3</strain>
    </source>
</reference>
<dbReference type="SUPFAM" id="SSF52540">
    <property type="entry name" value="P-loop containing nucleoside triphosphate hydrolases"/>
    <property type="match status" value="2"/>
</dbReference>
<evidence type="ECO:0000256" key="3">
    <source>
        <dbReference type="ARBA" id="ARBA00012551"/>
    </source>
</evidence>
<feature type="compositionally biased region" description="Basic and acidic residues" evidence="15">
    <location>
        <begin position="354"/>
        <end position="367"/>
    </location>
</feature>